<organism evidence="1 2">
    <name type="scientific">Arthrobacter gyeryongensis</name>
    <dbReference type="NCBI Taxonomy" id="1650592"/>
    <lineage>
        <taxon>Bacteria</taxon>
        <taxon>Bacillati</taxon>
        <taxon>Actinomycetota</taxon>
        <taxon>Actinomycetes</taxon>
        <taxon>Micrococcales</taxon>
        <taxon>Micrococcaceae</taxon>
        <taxon>Arthrobacter</taxon>
    </lineage>
</organism>
<reference evidence="2" key="1">
    <citation type="journal article" date="2019" name="Int. J. Syst. Evol. Microbiol.">
        <title>The Global Catalogue of Microorganisms (GCM) 10K type strain sequencing project: providing services to taxonomists for standard genome sequencing and annotation.</title>
        <authorList>
            <consortium name="The Broad Institute Genomics Platform"/>
            <consortium name="The Broad Institute Genome Sequencing Center for Infectious Disease"/>
            <person name="Wu L."/>
            <person name="Ma J."/>
        </authorList>
    </citation>
    <scope>NUCLEOTIDE SEQUENCE [LARGE SCALE GENOMIC DNA]</scope>
    <source>
        <strain evidence="2">JCM 18514</strain>
    </source>
</reference>
<protein>
    <recommendedName>
        <fullName evidence="3">tRNA/rRNA methyltransferase SpoU type domain-containing protein</fullName>
    </recommendedName>
</protein>
<evidence type="ECO:0000313" key="1">
    <source>
        <dbReference type="EMBL" id="GAA5199421.1"/>
    </source>
</evidence>
<dbReference type="Proteomes" id="UP001500200">
    <property type="component" value="Unassembled WGS sequence"/>
</dbReference>
<accession>A0ABP9SQT5</accession>
<name>A0ABP9SQT5_9MICC</name>
<dbReference type="SUPFAM" id="SSF75217">
    <property type="entry name" value="alpha/beta knot"/>
    <property type="match status" value="1"/>
</dbReference>
<gene>
    <name evidence="1" type="ORF">GCM10023346_39090</name>
</gene>
<dbReference type="Gene3D" id="3.40.1280.10">
    <property type="match status" value="1"/>
</dbReference>
<dbReference type="InterPro" id="IPR029028">
    <property type="entry name" value="Alpha/beta_knot_MTases"/>
</dbReference>
<comment type="caution">
    <text evidence="1">The sequence shown here is derived from an EMBL/GenBank/DDBJ whole genome shotgun (WGS) entry which is preliminary data.</text>
</comment>
<evidence type="ECO:0000313" key="2">
    <source>
        <dbReference type="Proteomes" id="UP001500200"/>
    </source>
</evidence>
<keyword evidence="2" id="KW-1185">Reference proteome</keyword>
<dbReference type="InterPro" id="IPR029026">
    <property type="entry name" value="tRNA_m1G_MTases_N"/>
</dbReference>
<sequence>MVMPLGVLLTDCNTCEREWSQIAGIFADEGLDILAGRKPRELAAVDLAIKIPMCAGVDPLNLAAASALAFWGLRPR</sequence>
<evidence type="ECO:0008006" key="3">
    <source>
        <dbReference type="Google" id="ProtNLM"/>
    </source>
</evidence>
<dbReference type="EMBL" id="BAABKK010000030">
    <property type="protein sequence ID" value="GAA5199421.1"/>
    <property type="molecule type" value="Genomic_DNA"/>
</dbReference>
<proteinExistence type="predicted"/>